<protein>
    <submittedName>
        <fullName evidence="1">GGDEF domain-containing protein</fullName>
    </submittedName>
</protein>
<organism evidence="1 2">
    <name type="scientific">Duganella levis</name>
    <dbReference type="NCBI Taxonomy" id="2692169"/>
    <lineage>
        <taxon>Bacteria</taxon>
        <taxon>Pseudomonadati</taxon>
        <taxon>Pseudomonadota</taxon>
        <taxon>Betaproteobacteria</taxon>
        <taxon>Burkholderiales</taxon>
        <taxon>Oxalobacteraceae</taxon>
        <taxon>Telluria group</taxon>
        <taxon>Duganella</taxon>
    </lineage>
</organism>
<evidence type="ECO:0000313" key="1">
    <source>
        <dbReference type="EMBL" id="MYN30715.1"/>
    </source>
</evidence>
<gene>
    <name evidence="1" type="ORF">GTP69_30370</name>
</gene>
<evidence type="ECO:0000313" key="2">
    <source>
        <dbReference type="Proteomes" id="UP000642144"/>
    </source>
</evidence>
<proteinExistence type="predicted"/>
<dbReference type="Proteomes" id="UP000642144">
    <property type="component" value="Unassembled WGS sequence"/>
</dbReference>
<accession>A0ABW9WA23</accession>
<name>A0ABW9WA23_9BURK</name>
<comment type="caution">
    <text evidence="1">The sequence shown here is derived from an EMBL/GenBank/DDBJ whole genome shotgun (WGS) entry which is preliminary data.</text>
</comment>
<keyword evidence="2" id="KW-1185">Reference proteome</keyword>
<reference evidence="1 2" key="1">
    <citation type="submission" date="2019-12" db="EMBL/GenBank/DDBJ databases">
        <title>Novel species isolated from a subtropical stream in China.</title>
        <authorList>
            <person name="Lu H."/>
        </authorList>
    </citation>
    <scope>NUCLEOTIDE SEQUENCE [LARGE SCALE GENOMIC DNA]</scope>
    <source>
        <strain evidence="1 2">CY42W</strain>
    </source>
</reference>
<feature type="non-terminal residue" evidence="1">
    <location>
        <position position="147"/>
    </location>
</feature>
<dbReference type="EMBL" id="WWCT01000057">
    <property type="protein sequence ID" value="MYN30715.1"/>
    <property type="molecule type" value="Genomic_DNA"/>
</dbReference>
<sequence length="147" mass="16085">MVDMFALDDELAQWETALPDVQGTERLKLLMALAWHIRQRDPARAQQLSTEIVPLLALLAPDAALVQRARLHLITAEPAWLRGDLDTAFHYAEQALLLCDQAADSLPAAAAACRADACWIMAWASNDRGLSADGDDWLRQAAAAARV</sequence>